<reference evidence="10" key="1">
    <citation type="submission" date="2016-04" db="EMBL/GenBank/DDBJ databases">
        <title>Cephalotus genome sequencing.</title>
        <authorList>
            <person name="Fukushima K."/>
            <person name="Hasebe M."/>
            <person name="Fang X."/>
        </authorList>
    </citation>
    <scope>NUCLEOTIDE SEQUENCE [LARGE SCALE GENOMIC DNA]</scope>
    <source>
        <strain evidence="10">cv. St1</strain>
    </source>
</reference>
<dbReference type="EMBL" id="BDDD01000011">
    <property type="protein sequence ID" value="GAV56994.1"/>
    <property type="molecule type" value="Genomic_DNA"/>
</dbReference>
<evidence type="ECO:0000256" key="5">
    <source>
        <dbReference type="ARBA" id="ARBA00023242"/>
    </source>
</evidence>
<keyword evidence="7" id="KW-0175">Coiled coil</keyword>
<keyword evidence="4" id="KW-0804">Transcription</keyword>
<sequence length="270" mass="30339">MCGGAIIADLIPRNRGHRVTASDLWPNSPFASKLYDFNSEPSQLTDDASLSLSKLEPTSVDGQAERKPKRQRKNLYRGIRQRPWGKYAAEIRDPMKGVRVWLGTFNTAEEAARAYDKEARKIRGKKAKVNFPNENDYKFTAQTYHNPPSLVALSLPQQPNTANFNNDVGSINNEPVIILEENSGASGSEEGHSVLSCNNNLNDMKLKEEEEEEEESKEAAEVKKLSEELMAYEDYMKFYQIPYYDGQSTATIAAATQDSVVGDLWSFDDE</sequence>
<feature type="domain" description="AP2/ERF" evidence="8">
    <location>
        <begin position="75"/>
        <end position="132"/>
    </location>
</feature>
<comment type="caution">
    <text evidence="9">The sequence shown here is derived from an EMBL/GenBank/DDBJ whole genome shotgun (WGS) entry which is preliminary data.</text>
</comment>
<evidence type="ECO:0000259" key="8">
    <source>
        <dbReference type="PROSITE" id="PS51032"/>
    </source>
</evidence>
<evidence type="ECO:0000256" key="7">
    <source>
        <dbReference type="SAM" id="Coils"/>
    </source>
</evidence>
<dbReference type="Proteomes" id="UP000187406">
    <property type="component" value="Unassembled WGS sequence"/>
</dbReference>
<evidence type="ECO:0000256" key="4">
    <source>
        <dbReference type="ARBA" id="ARBA00023163"/>
    </source>
</evidence>
<name>A0A1Q3AMS5_CEPFO</name>
<evidence type="ECO:0000256" key="1">
    <source>
        <dbReference type="ARBA" id="ARBA00004123"/>
    </source>
</evidence>
<keyword evidence="10" id="KW-1185">Reference proteome</keyword>
<organism evidence="9 10">
    <name type="scientific">Cephalotus follicularis</name>
    <name type="common">Albany pitcher plant</name>
    <dbReference type="NCBI Taxonomy" id="3775"/>
    <lineage>
        <taxon>Eukaryota</taxon>
        <taxon>Viridiplantae</taxon>
        <taxon>Streptophyta</taxon>
        <taxon>Embryophyta</taxon>
        <taxon>Tracheophyta</taxon>
        <taxon>Spermatophyta</taxon>
        <taxon>Magnoliopsida</taxon>
        <taxon>eudicotyledons</taxon>
        <taxon>Gunneridae</taxon>
        <taxon>Pentapetalae</taxon>
        <taxon>rosids</taxon>
        <taxon>fabids</taxon>
        <taxon>Oxalidales</taxon>
        <taxon>Cephalotaceae</taxon>
        <taxon>Cephalotus</taxon>
    </lineage>
</organism>
<comment type="similarity">
    <text evidence="6">Belongs to the AP2/ERF transcription factor family. ERF subfamily.</text>
</comment>
<proteinExistence type="inferred from homology"/>
<dbReference type="SMART" id="SM00380">
    <property type="entry name" value="AP2"/>
    <property type="match status" value="1"/>
</dbReference>
<keyword evidence="3" id="KW-0238">DNA-binding</keyword>
<dbReference type="PANTHER" id="PTHR31190:SF494">
    <property type="entry name" value="OS09G0434500 PROTEIN"/>
    <property type="match status" value="1"/>
</dbReference>
<dbReference type="PRINTS" id="PR00367">
    <property type="entry name" value="ETHRSPELEMNT"/>
</dbReference>
<evidence type="ECO:0000313" key="9">
    <source>
        <dbReference type="EMBL" id="GAV56994.1"/>
    </source>
</evidence>
<dbReference type="FunCoup" id="A0A1Q3AMS5">
    <property type="interactions" value="19"/>
</dbReference>
<dbReference type="STRING" id="3775.A0A1Q3AMS5"/>
<keyword evidence="5" id="KW-0539">Nucleus</keyword>
<dbReference type="OrthoDB" id="1930411at2759"/>
<dbReference type="PROSITE" id="PS51032">
    <property type="entry name" value="AP2_ERF"/>
    <property type="match status" value="1"/>
</dbReference>
<dbReference type="GO" id="GO:0003700">
    <property type="term" value="F:DNA-binding transcription factor activity"/>
    <property type="evidence" value="ECO:0007669"/>
    <property type="project" value="InterPro"/>
</dbReference>
<evidence type="ECO:0000313" key="10">
    <source>
        <dbReference type="Proteomes" id="UP000187406"/>
    </source>
</evidence>
<evidence type="ECO:0000256" key="2">
    <source>
        <dbReference type="ARBA" id="ARBA00023015"/>
    </source>
</evidence>
<dbReference type="CDD" id="cd00018">
    <property type="entry name" value="AP2"/>
    <property type="match status" value="1"/>
</dbReference>
<dbReference type="AlphaFoldDB" id="A0A1Q3AMS5"/>
<evidence type="ECO:0000256" key="6">
    <source>
        <dbReference type="ARBA" id="ARBA00024343"/>
    </source>
</evidence>
<dbReference type="GO" id="GO:0009873">
    <property type="term" value="P:ethylene-activated signaling pathway"/>
    <property type="evidence" value="ECO:0007669"/>
    <property type="project" value="InterPro"/>
</dbReference>
<dbReference type="Gene3D" id="3.30.730.10">
    <property type="entry name" value="AP2/ERF domain"/>
    <property type="match status" value="1"/>
</dbReference>
<gene>
    <name evidence="9" type="ORF">CFOL_v3_00533</name>
</gene>
<dbReference type="InterPro" id="IPR044808">
    <property type="entry name" value="ERF_plant"/>
</dbReference>
<comment type="subcellular location">
    <subcellularLocation>
        <location evidence="1">Nucleus</location>
    </subcellularLocation>
</comment>
<keyword evidence="2" id="KW-0805">Transcription regulation</keyword>
<protein>
    <submittedName>
        <fullName evidence="9">AP2 domain-containing protein</fullName>
    </submittedName>
</protein>
<dbReference type="InterPro" id="IPR036955">
    <property type="entry name" value="AP2/ERF_dom_sf"/>
</dbReference>
<dbReference type="GO" id="GO:0003677">
    <property type="term" value="F:DNA binding"/>
    <property type="evidence" value="ECO:0007669"/>
    <property type="project" value="UniProtKB-KW"/>
</dbReference>
<dbReference type="SUPFAM" id="SSF54171">
    <property type="entry name" value="DNA-binding domain"/>
    <property type="match status" value="1"/>
</dbReference>
<dbReference type="InParanoid" id="A0A1Q3AMS5"/>
<evidence type="ECO:0000256" key="3">
    <source>
        <dbReference type="ARBA" id="ARBA00023125"/>
    </source>
</evidence>
<feature type="coiled-coil region" evidence="7">
    <location>
        <begin position="194"/>
        <end position="228"/>
    </location>
</feature>
<dbReference type="FunFam" id="3.30.730.10:FF:000001">
    <property type="entry name" value="Ethylene-responsive transcription factor 2"/>
    <property type="match status" value="1"/>
</dbReference>
<dbReference type="Pfam" id="PF00847">
    <property type="entry name" value="AP2"/>
    <property type="match status" value="1"/>
</dbReference>
<dbReference type="PANTHER" id="PTHR31190">
    <property type="entry name" value="DNA-BINDING DOMAIN"/>
    <property type="match status" value="1"/>
</dbReference>
<dbReference type="InterPro" id="IPR016177">
    <property type="entry name" value="DNA-bd_dom_sf"/>
</dbReference>
<accession>A0A1Q3AMS5</accession>
<dbReference type="GO" id="GO:0005634">
    <property type="term" value="C:nucleus"/>
    <property type="evidence" value="ECO:0007669"/>
    <property type="project" value="UniProtKB-SubCell"/>
</dbReference>
<dbReference type="InterPro" id="IPR001471">
    <property type="entry name" value="AP2/ERF_dom"/>
</dbReference>